<feature type="domain" description="BD-FAE-like" evidence="2">
    <location>
        <begin position="90"/>
        <end position="184"/>
    </location>
</feature>
<organism evidence="3 4">
    <name type="scientific">Actinoallomurus iriomotensis</name>
    <dbReference type="NCBI Taxonomy" id="478107"/>
    <lineage>
        <taxon>Bacteria</taxon>
        <taxon>Bacillati</taxon>
        <taxon>Actinomycetota</taxon>
        <taxon>Actinomycetes</taxon>
        <taxon>Streptosporangiales</taxon>
        <taxon>Thermomonosporaceae</taxon>
        <taxon>Actinoallomurus</taxon>
    </lineage>
</organism>
<dbReference type="Gene3D" id="3.40.50.1820">
    <property type="entry name" value="alpha/beta hydrolase"/>
    <property type="match status" value="1"/>
</dbReference>
<dbReference type="Proteomes" id="UP001165135">
    <property type="component" value="Unassembled WGS sequence"/>
</dbReference>
<protein>
    <submittedName>
        <fullName evidence="3">Esterase</fullName>
    </submittedName>
</protein>
<dbReference type="InterPro" id="IPR029058">
    <property type="entry name" value="AB_hydrolase_fold"/>
</dbReference>
<dbReference type="PANTHER" id="PTHR48081:SF33">
    <property type="entry name" value="KYNURENINE FORMAMIDASE"/>
    <property type="match status" value="1"/>
</dbReference>
<evidence type="ECO:0000256" key="1">
    <source>
        <dbReference type="ARBA" id="ARBA00022801"/>
    </source>
</evidence>
<dbReference type="InterPro" id="IPR049492">
    <property type="entry name" value="BD-FAE-like_dom"/>
</dbReference>
<evidence type="ECO:0000313" key="3">
    <source>
        <dbReference type="EMBL" id="GLY73753.1"/>
    </source>
</evidence>
<comment type="caution">
    <text evidence="3">The sequence shown here is derived from an EMBL/GenBank/DDBJ whole genome shotgun (WGS) entry which is preliminary data.</text>
</comment>
<dbReference type="PANTHER" id="PTHR48081">
    <property type="entry name" value="AB HYDROLASE SUPERFAMILY PROTEIN C4A8.06C"/>
    <property type="match status" value="1"/>
</dbReference>
<dbReference type="AlphaFoldDB" id="A0A9W6RDF9"/>
<keyword evidence="1" id="KW-0378">Hydrolase</keyword>
<dbReference type="InterPro" id="IPR050300">
    <property type="entry name" value="GDXG_lipolytic_enzyme"/>
</dbReference>
<reference evidence="3" key="1">
    <citation type="submission" date="2023-03" db="EMBL/GenBank/DDBJ databases">
        <title>Actinoallomurus iriomotensis NBRC 103681.</title>
        <authorList>
            <person name="Ichikawa N."/>
            <person name="Sato H."/>
            <person name="Tonouchi N."/>
        </authorList>
    </citation>
    <scope>NUCLEOTIDE SEQUENCE</scope>
    <source>
        <strain evidence="3">NBRC 103681</strain>
    </source>
</reference>
<accession>A0A9W6RDF9</accession>
<dbReference type="GO" id="GO:0016787">
    <property type="term" value="F:hydrolase activity"/>
    <property type="evidence" value="ECO:0007669"/>
    <property type="project" value="UniProtKB-KW"/>
</dbReference>
<sequence>MGEPLEVACWHHARMDLHEWPGHDLTDAELDVAYNVSAKAGEELFARHMARYRSMSEAAVDGLPGRPGLVYDEASGEALDVWGIEDGRLRPVFVFVHGGYWRALSRHDSAFMARMLDGAGVATVVPDYTLAPKATLEEIVRQVRAAVAWVYRDGREHGLDPDRIVVGGSSAGGHLTGMTMVGGWQEGLGLPADVVKAVMPFSGLFDIRPIQRVYANEWLHLDVERAAALSPELLPAGRRFPAVIAVAEHDGTGFLEQSRRFHRHWGEAAELLVVPERDHFDVVLDLADPRSAASRALLGLVRSV</sequence>
<proteinExistence type="predicted"/>
<dbReference type="SUPFAM" id="SSF53474">
    <property type="entry name" value="alpha/beta-Hydrolases"/>
    <property type="match status" value="1"/>
</dbReference>
<dbReference type="EMBL" id="BSTJ01000002">
    <property type="protein sequence ID" value="GLY73753.1"/>
    <property type="molecule type" value="Genomic_DNA"/>
</dbReference>
<gene>
    <name evidence="3" type="ORF">Airi01_020200</name>
</gene>
<evidence type="ECO:0000259" key="2">
    <source>
        <dbReference type="Pfam" id="PF20434"/>
    </source>
</evidence>
<dbReference type="Pfam" id="PF20434">
    <property type="entry name" value="BD-FAE"/>
    <property type="match status" value="1"/>
</dbReference>
<evidence type="ECO:0000313" key="4">
    <source>
        <dbReference type="Proteomes" id="UP001165135"/>
    </source>
</evidence>
<name>A0A9W6RDF9_9ACTN</name>